<dbReference type="EMBL" id="DVLY01000087">
    <property type="protein sequence ID" value="HIT97934.1"/>
    <property type="molecule type" value="Genomic_DNA"/>
</dbReference>
<protein>
    <recommendedName>
        <fullName evidence="5">tRNA pseudouridine synthase B</fullName>
        <ecNumber evidence="5">5.4.99.25</ecNumber>
    </recommendedName>
    <alternativeName>
        <fullName evidence="5">tRNA pseudouridine(55) synthase</fullName>
        <shortName evidence="5">Psi55 synthase</shortName>
    </alternativeName>
    <alternativeName>
        <fullName evidence="5">tRNA pseudouridylate synthase</fullName>
    </alternativeName>
    <alternativeName>
        <fullName evidence="5">tRNA-uridine isomerase</fullName>
    </alternativeName>
</protein>
<dbReference type="NCBIfam" id="TIGR00431">
    <property type="entry name" value="TruB"/>
    <property type="match status" value="1"/>
</dbReference>
<keyword evidence="3 5" id="KW-0819">tRNA processing</keyword>
<dbReference type="Gene3D" id="3.30.2350.10">
    <property type="entry name" value="Pseudouridine synthase"/>
    <property type="match status" value="1"/>
</dbReference>
<reference evidence="7" key="1">
    <citation type="submission" date="2020-10" db="EMBL/GenBank/DDBJ databases">
        <authorList>
            <person name="Gilroy R."/>
        </authorList>
    </citation>
    <scope>NUCLEOTIDE SEQUENCE</scope>
    <source>
        <strain evidence="7">1383</strain>
    </source>
</reference>
<evidence type="ECO:0000313" key="8">
    <source>
        <dbReference type="Proteomes" id="UP000824161"/>
    </source>
</evidence>
<dbReference type="Proteomes" id="UP000824161">
    <property type="component" value="Unassembled WGS sequence"/>
</dbReference>
<dbReference type="PANTHER" id="PTHR13767:SF2">
    <property type="entry name" value="PSEUDOURIDYLATE SYNTHASE TRUB1"/>
    <property type="match status" value="1"/>
</dbReference>
<evidence type="ECO:0000256" key="5">
    <source>
        <dbReference type="HAMAP-Rule" id="MF_01080"/>
    </source>
</evidence>
<dbReference type="GO" id="GO:0003723">
    <property type="term" value="F:RNA binding"/>
    <property type="evidence" value="ECO:0007669"/>
    <property type="project" value="InterPro"/>
</dbReference>
<sequence>MTLEQLRAGHVFLVDKPLEWTSFDVVNKIRYTLKKTFGVKNLKVGHAGTLDPLASGLLVVCVGAETKNADAYQGREKEYTGSFTLGACTPSFDAETEVTDGFPIGHITPERIRETAQEHFTGELFQRPPLYSALNIDGKRAYLHARKGAQVEIAPRPITISRFEITAIEMPRVDFRIACSKGTYIRSVADDFGRALGSRAYLSALRRTRIGDFRVEDARPVAEIVESILSWGQPTAQE</sequence>
<feature type="active site" description="Nucleophile" evidence="5">
    <location>
        <position position="51"/>
    </location>
</feature>
<dbReference type="InterPro" id="IPR020103">
    <property type="entry name" value="PsdUridine_synth_cat_dom_sf"/>
</dbReference>
<proteinExistence type="inferred from homology"/>
<dbReference type="GO" id="GO:0031119">
    <property type="term" value="P:tRNA pseudouridine synthesis"/>
    <property type="evidence" value="ECO:0007669"/>
    <property type="project" value="UniProtKB-UniRule"/>
</dbReference>
<reference evidence="7" key="2">
    <citation type="journal article" date="2021" name="PeerJ">
        <title>Extensive microbial diversity within the chicken gut microbiome revealed by metagenomics and culture.</title>
        <authorList>
            <person name="Gilroy R."/>
            <person name="Ravi A."/>
            <person name="Getino M."/>
            <person name="Pursley I."/>
            <person name="Horton D.L."/>
            <person name="Alikhan N.F."/>
            <person name="Baker D."/>
            <person name="Gharbi K."/>
            <person name="Hall N."/>
            <person name="Watson M."/>
            <person name="Adriaenssens E.M."/>
            <person name="Foster-Nyarko E."/>
            <person name="Jarju S."/>
            <person name="Secka A."/>
            <person name="Antonio M."/>
            <person name="Oren A."/>
            <person name="Chaudhuri R.R."/>
            <person name="La Ragione R."/>
            <person name="Hildebrand F."/>
            <person name="Pallen M.J."/>
        </authorList>
    </citation>
    <scope>NUCLEOTIDE SEQUENCE</scope>
    <source>
        <strain evidence="7">1383</strain>
    </source>
</reference>
<comment type="function">
    <text evidence="5">Responsible for synthesis of pseudouridine from uracil-55 in the psi GC loop of transfer RNAs.</text>
</comment>
<evidence type="ECO:0000259" key="6">
    <source>
        <dbReference type="Pfam" id="PF01509"/>
    </source>
</evidence>
<evidence type="ECO:0000256" key="4">
    <source>
        <dbReference type="ARBA" id="ARBA00023235"/>
    </source>
</evidence>
<evidence type="ECO:0000256" key="1">
    <source>
        <dbReference type="ARBA" id="ARBA00000385"/>
    </source>
</evidence>
<accession>A0A9D1H9V7</accession>
<organism evidence="7 8">
    <name type="scientific">Candidatus Merdimorpha stercoravium</name>
    <dbReference type="NCBI Taxonomy" id="2840863"/>
    <lineage>
        <taxon>Bacteria</taxon>
        <taxon>Pseudomonadati</taxon>
        <taxon>Bacteroidota</taxon>
        <taxon>Flavobacteriia</taxon>
        <taxon>Flavobacteriales</taxon>
        <taxon>Candidatus Merdimorpha</taxon>
    </lineage>
</organism>
<dbReference type="InterPro" id="IPR002501">
    <property type="entry name" value="PsdUridine_synth_N"/>
</dbReference>
<dbReference type="HAMAP" id="MF_01080">
    <property type="entry name" value="TruB_bact"/>
    <property type="match status" value="1"/>
</dbReference>
<comment type="caution">
    <text evidence="7">The sequence shown here is derived from an EMBL/GenBank/DDBJ whole genome shotgun (WGS) entry which is preliminary data.</text>
</comment>
<gene>
    <name evidence="5 7" type="primary">truB</name>
    <name evidence="7" type="ORF">IAC44_03750</name>
</gene>
<name>A0A9D1H9V7_9FLAO</name>
<dbReference type="InterPro" id="IPR014780">
    <property type="entry name" value="tRNA_psdUridine_synth_TruB"/>
</dbReference>
<evidence type="ECO:0000256" key="2">
    <source>
        <dbReference type="ARBA" id="ARBA00005642"/>
    </source>
</evidence>
<dbReference type="GO" id="GO:0160148">
    <property type="term" value="F:tRNA pseudouridine(55) synthase activity"/>
    <property type="evidence" value="ECO:0007669"/>
    <property type="project" value="UniProtKB-EC"/>
</dbReference>
<evidence type="ECO:0000313" key="7">
    <source>
        <dbReference type="EMBL" id="HIT97934.1"/>
    </source>
</evidence>
<evidence type="ECO:0000256" key="3">
    <source>
        <dbReference type="ARBA" id="ARBA00022694"/>
    </source>
</evidence>
<dbReference type="AlphaFoldDB" id="A0A9D1H9V7"/>
<dbReference type="CDD" id="cd02573">
    <property type="entry name" value="PseudoU_synth_EcTruB"/>
    <property type="match status" value="1"/>
</dbReference>
<comment type="catalytic activity">
    <reaction evidence="1 5">
        <text>uridine(55) in tRNA = pseudouridine(55) in tRNA</text>
        <dbReference type="Rhea" id="RHEA:42532"/>
        <dbReference type="Rhea" id="RHEA-COMP:10101"/>
        <dbReference type="Rhea" id="RHEA-COMP:10102"/>
        <dbReference type="ChEBI" id="CHEBI:65314"/>
        <dbReference type="ChEBI" id="CHEBI:65315"/>
        <dbReference type="EC" id="5.4.99.25"/>
    </reaction>
</comment>
<dbReference type="Pfam" id="PF01509">
    <property type="entry name" value="TruB_N"/>
    <property type="match status" value="1"/>
</dbReference>
<comment type="similarity">
    <text evidence="2 5">Belongs to the pseudouridine synthase TruB family. Type 1 subfamily.</text>
</comment>
<keyword evidence="4 5" id="KW-0413">Isomerase</keyword>
<feature type="domain" description="Pseudouridine synthase II N-terminal" evidence="6">
    <location>
        <begin position="34"/>
        <end position="185"/>
    </location>
</feature>
<dbReference type="PANTHER" id="PTHR13767">
    <property type="entry name" value="TRNA-PSEUDOURIDINE SYNTHASE"/>
    <property type="match status" value="1"/>
</dbReference>
<dbReference type="SUPFAM" id="SSF55120">
    <property type="entry name" value="Pseudouridine synthase"/>
    <property type="match status" value="1"/>
</dbReference>
<dbReference type="GO" id="GO:1990481">
    <property type="term" value="P:mRNA pseudouridine synthesis"/>
    <property type="evidence" value="ECO:0007669"/>
    <property type="project" value="TreeGrafter"/>
</dbReference>
<dbReference type="EC" id="5.4.99.25" evidence="5"/>